<comment type="caution">
    <text evidence="1">The sequence shown here is derived from an EMBL/GenBank/DDBJ whole genome shotgun (WGS) entry which is preliminary data.</text>
</comment>
<evidence type="ECO:0000313" key="1">
    <source>
        <dbReference type="EMBL" id="EET84179.1"/>
    </source>
</evidence>
<dbReference type="RefSeq" id="WP_007064255.1">
    <property type="nucleotide sequence ID" value="NZ_CP011803.1"/>
</dbReference>
<gene>
    <name evidence="1" type="ORF">CcarbDRAFT_5372</name>
</gene>
<sequence>MVVLYTNILKIDNASIFIADIKEESNIVIGVPHHTPSGTIKMPCDSHPYSDENAGYIGNYIAEKLKASFLCACNYFIDVNKNHNDNYSDYYTALKKCDPRYLIEIHGHGMEHSGNNIEISSGCKEDEKYALELKESLESIICRKWSEDREDKDICKIKELKINANFDKVYFKATKSSTIIDKRWISYHIELPVILRIIPHKKIKLPSCGQKFSEILCEAIKSVCK</sequence>
<dbReference type="KEGG" id="cck:Ccar_15105"/>
<dbReference type="eggNOG" id="ENOG50326V9">
    <property type="taxonomic scope" value="Bacteria"/>
</dbReference>
<dbReference type="Proteomes" id="UP000004198">
    <property type="component" value="Unassembled WGS sequence"/>
</dbReference>
<organism evidence="1 2">
    <name type="scientific">Clostridium carboxidivorans P7</name>
    <dbReference type="NCBI Taxonomy" id="536227"/>
    <lineage>
        <taxon>Bacteria</taxon>
        <taxon>Bacillati</taxon>
        <taxon>Bacillota</taxon>
        <taxon>Clostridia</taxon>
        <taxon>Eubacteriales</taxon>
        <taxon>Clostridiaceae</taxon>
        <taxon>Clostridium</taxon>
    </lineage>
</organism>
<dbReference type="PATRIC" id="fig|536227.13.peg.3162"/>
<keyword evidence="2" id="KW-1185">Reference proteome</keyword>
<reference evidence="1 2" key="1">
    <citation type="submission" date="2009-06" db="EMBL/GenBank/DDBJ databases">
        <title>The draft genome of Clostridium carboxidivorans P7.</title>
        <authorList>
            <consortium name="US DOE Joint Genome Institute (JGI-PGF)"/>
            <person name="Lucas S."/>
            <person name="Copeland A."/>
            <person name="Lapidus A."/>
            <person name="Glavina del Rio T."/>
            <person name="Tice H."/>
            <person name="Bruce D."/>
            <person name="Goodwin L."/>
            <person name="Pitluck S."/>
            <person name="Larimer F."/>
            <person name="Land M.L."/>
            <person name="Hauser L."/>
            <person name="Hemme C.L."/>
        </authorList>
    </citation>
    <scope>NUCLEOTIDE SEQUENCE [LARGE SCALE GENOMIC DNA]</scope>
    <source>
        <strain evidence="1 2">P7</strain>
    </source>
</reference>
<proteinExistence type="predicted"/>
<evidence type="ECO:0000313" key="2">
    <source>
        <dbReference type="Proteomes" id="UP000004198"/>
    </source>
</evidence>
<name>C6Q2V4_9CLOT</name>
<protein>
    <submittedName>
        <fullName evidence="1">Uncharacterized protein</fullName>
    </submittedName>
</protein>
<dbReference type="EMBL" id="ACVI01000205">
    <property type="protein sequence ID" value="EET84179.1"/>
    <property type="molecule type" value="Genomic_DNA"/>
</dbReference>
<dbReference type="AlphaFoldDB" id="C6Q2V4"/>
<accession>C6Q2V4</accession>